<name>A0A6G1JKS9_9PLEO</name>
<protein>
    <submittedName>
        <fullName evidence="2">Uncharacterized protein</fullName>
    </submittedName>
</protein>
<dbReference type="EMBL" id="MU005570">
    <property type="protein sequence ID" value="KAF2690831.1"/>
    <property type="molecule type" value="Genomic_DNA"/>
</dbReference>
<reference evidence="2" key="1">
    <citation type="journal article" date="2020" name="Stud. Mycol.">
        <title>101 Dothideomycetes genomes: a test case for predicting lifestyles and emergence of pathogens.</title>
        <authorList>
            <person name="Haridas S."/>
            <person name="Albert R."/>
            <person name="Binder M."/>
            <person name="Bloem J."/>
            <person name="Labutti K."/>
            <person name="Salamov A."/>
            <person name="Andreopoulos B."/>
            <person name="Baker S."/>
            <person name="Barry K."/>
            <person name="Bills G."/>
            <person name="Bluhm B."/>
            <person name="Cannon C."/>
            <person name="Castanera R."/>
            <person name="Culley D."/>
            <person name="Daum C."/>
            <person name="Ezra D."/>
            <person name="Gonzalez J."/>
            <person name="Henrissat B."/>
            <person name="Kuo A."/>
            <person name="Liang C."/>
            <person name="Lipzen A."/>
            <person name="Lutzoni F."/>
            <person name="Magnuson J."/>
            <person name="Mondo S."/>
            <person name="Nolan M."/>
            <person name="Ohm R."/>
            <person name="Pangilinan J."/>
            <person name="Park H.-J."/>
            <person name="Ramirez L."/>
            <person name="Alfaro M."/>
            <person name="Sun H."/>
            <person name="Tritt A."/>
            <person name="Yoshinaga Y."/>
            <person name="Zwiers L.-H."/>
            <person name="Turgeon B."/>
            <person name="Goodwin S."/>
            <person name="Spatafora J."/>
            <person name="Crous P."/>
            <person name="Grigoriev I."/>
        </authorList>
    </citation>
    <scope>NUCLEOTIDE SEQUENCE</scope>
    <source>
        <strain evidence="2">CBS 122367</strain>
    </source>
</reference>
<dbReference type="AlphaFoldDB" id="A0A6G1JKS9"/>
<dbReference type="Proteomes" id="UP000799291">
    <property type="component" value="Unassembled WGS sequence"/>
</dbReference>
<gene>
    <name evidence="2" type="ORF">K458DRAFT_398805</name>
</gene>
<feature type="region of interest" description="Disordered" evidence="1">
    <location>
        <begin position="120"/>
        <end position="153"/>
    </location>
</feature>
<accession>A0A6G1JKS9</accession>
<evidence type="ECO:0000256" key="1">
    <source>
        <dbReference type="SAM" id="MobiDB-lite"/>
    </source>
</evidence>
<sequence>MGSSVTTLFKKPTNPQPRQMSGNSMDKSMAHTSTLKQTGKRLFLHLRLTAYACLKKPDGHTFLRAYVTGSRLSAEKNEAYMEKVPPMKLSTAELVGSPGALGAGTVLWIGVQVESANDYRPKAKGANAAASSRSKHARISDDDVINDDRQSREKLQRPSIYSKFVRRPRPVAIGRKIQNDLSEYRVNPNQNTLRRVIQTLQTLQADLKQRPEVGILGRLLDTSTTFEAQGATAAADAFKVYPEVRRHGPSLVSTEAMLQLATALRETTTKLRYGHLHFVVIDVCRKIKKTGLFNERSTRTAEPEDSVSTAKLICLKRDSTFPNADSAPETYHFVGPFLHNHIEMMKTIHQQNSSCTEQLKERAGPPHTTLDLKKIMQRW</sequence>
<feature type="compositionally biased region" description="Polar residues" evidence="1">
    <location>
        <begin position="16"/>
        <end position="30"/>
    </location>
</feature>
<feature type="region of interest" description="Disordered" evidence="1">
    <location>
        <begin position="1"/>
        <end position="30"/>
    </location>
</feature>
<feature type="compositionally biased region" description="Basic and acidic residues" evidence="1">
    <location>
        <begin position="138"/>
        <end position="153"/>
    </location>
</feature>
<organism evidence="2 3">
    <name type="scientific">Lentithecium fluviatile CBS 122367</name>
    <dbReference type="NCBI Taxonomy" id="1168545"/>
    <lineage>
        <taxon>Eukaryota</taxon>
        <taxon>Fungi</taxon>
        <taxon>Dikarya</taxon>
        <taxon>Ascomycota</taxon>
        <taxon>Pezizomycotina</taxon>
        <taxon>Dothideomycetes</taxon>
        <taxon>Pleosporomycetidae</taxon>
        <taxon>Pleosporales</taxon>
        <taxon>Massarineae</taxon>
        <taxon>Lentitheciaceae</taxon>
        <taxon>Lentithecium</taxon>
    </lineage>
</organism>
<evidence type="ECO:0000313" key="2">
    <source>
        <dbReference type="EMBL" id="KAF2690831.1"/>
    </source>
</evidence>
<keyword evidence="3" id="KW-1185">Reference proteome</keyword>
<evidence type="ECO:0000313" key="3">
    <source>
        <dbReference type="Proteomes" id="UP000799291"/>
    </source>
</evidence>
<proteinExistence type="predicted"/>